<dbReference type="Gene3D" id="3.60.10.10">
    <property type="entry name" value="Endonuclease/exonuclease/phosphatase"/>
    <property type="match status" value="1"/>
</dbReference>
<sequence>MEGSIPEGSIKNLGNPIRRGFSYRDTLQRNNPELSLNKVQNVVWDDTPHGKESRDDKPPEEDDLTYASLESSIANGVSQGSRFPTLSELDLSMNVGEEDMDEDYFSMNQIIQESNEITAGYQPCRSSTGSREFLNTLREHICMQQPHILALLEMHISGIRANERHIINLSPWKSKRGALDYDTLLQNMQALPSRIYKNQGSTPWLLAGDFNETRSLEEHEHRGNDMIRRCTSFANWIENNGLIDLGYSAPCFTWTRGNSWKTRKSAHLD</sequence>
<dbReference type="SUPFAM" id="SSF56219">
    <property type="entry name" value="DNase I-like"/>
    <property type="match status" value="1"/>
</dbReference>
<dbReference type="Proteomes" id="UP001153076">
    <property type="component" value="Unassembled WGS sequence"/>
</dbReference>
<feature type="region of interest" description="Disordered" evidence="1">
    <location>
        <begin position="43"/>
        <end position="63"/>
    </location>
</feature>
<dbReference type="AlphaFoldDB" id="A0A9Q1KQF6"/>
<gene>
    <name evidence="2" type="ORF">Cgig2_006604</name>
</gene>
<accession>A0A9Q1KQF6</accession>
<feature type="compositionally biased region" description="Basic and acidic residues" evidence="1">
    <location>
        <begin position="46"/>
        <end position="57"/>
    </location>
</feature>
<proteinExistence type="predicted"/>
<dbReference type="InterPro" id="IPR036691">
    <property type="entry name" value="Endo/exonu/phosph_ase_sf"/>
</dbReference>
<keyword evidence="3" id="KW-1185">Reference proteome</keyword>
<protein>
    <recommendedName>
        <fullName evidence="4">Endonuclease/exonuclease/phosphatase domain-containing protein</fullName>
    </recommendedName>
</protein>
<dbReference type="EMBL" id="JAKOGI010000044">
    <property type="protein sequence ID" value="KAJ8446976.1"/>
    <property type="molecule type" value="Genomic_DNA"/>
</dbReference>
<organism evidence="2 3">
    <name type="scientific">Carnegiea gigantea</name>
    <dbReference type="NCBI Taxonomy" id="171969"/>
    <lineage>
        <taxon>Eukaryota</taxon>
        <taxon>Viridiplantae</taxon>
        <taxon>Streptophyta</taxon>
        <taxon>Embryophyta</taxon>
        <taxon>Tracheophyta</taxon>
        <taxon>Spermatophyta</taxon>
        <taxon>Magnoliopsida</taxon>
        <taxon>eudicotyledons</taxon>
        <taxon>Gunneridae</taxon>
        <taxon>Pentapetalae</taxon>
        <taxon>Caryophyllales</taxon>
        <taxon>Cactineae</taxon>
        <taxon>Cactaceae</taxon>
        <taxon>Cactoideae</taxon>
        <taxon>Echinocereeae</taxon>
        <taxon>Carnegiea</taxon>
    </lineage>
</organism>
<evidence type="ECO:0000313" key="3">
    <source>
        <dbReference type="Proteomes" id="UP001153076"/>
    </source>
</evidence>
<name>A0A9Q1KQF6_9CARY</name>
<feature type="region of interest" description="Disordered" evidence="1">
    <location>
        <begin position="1"/>
        <end position="20"/>
    </location>
</feature>
<evidence type="ECO:0000256" key="1">
    <source>
        <dbReference type="SAM" id="MobiDB-lite"/>
    </source>
</evidence>
<evidence type="ECO:0000313" key="2">
    <source>
        <dbReference type="EMBL" id="KAJ8446976.1"/>
    </source>
</evidence>
<comment type="caution">
    <text evidence="2">The sequence shown here is derived from an EMBL/GenBank/DDBJ whole genome shotgun (WGS) entry which is preliminary data.</text>
</comment>
<reference evidence="2" key="1">
    <citation type="submission" date="2022-04" db="EMBL/GenBank/DDBJ databases">
        <title>Carnegiea gigantea Genome sequencing and assembly v2.</title>
        <authorList>
            <person name="Copetti D."/>
            <person name="Sanderson M.J."/>
            <person name="Burquez A."/>
            <person name="Wojciechowski M.F."/>
        </authorList>
    </citation>
    <scope>NUCLEOTIDE SEQUENCE</scope>
    <source>
        <strain evidence="2">SGP5-SGP5p</strain>
        <tissue evidence="2">Aerial part</tissue>
    </source>
</reference>
<dbReference type="OrthoDB" id="1001388at2759"/>
<evidence type="ECO:0008006" key="4">
    <source>
        <dbReference type="Google" id="ProtNLM"/>
    </source>
</evidence>